<keyword evidence="1" id="KW-1185">Reference proteome</keyword>
<accession>A0A8B8KTB6</accession>
<dbReference type="KEGG" id="aprc:113858240"/>
<dbReference type="PANTHER" id="PTHR45835">
    <property type="entry name" value="YALI0A06105P"/>
    <property type="match status" value="1"/>
</dbReference>
<evidence type="ECO:0000313" key="1">
    <source>
        <dbReference type="Proteomes" id="UP000694853"/>
    </source>
</evidence>
<dbReference type="OrthoDB" id="1637837at2759"/>
<reference evidence="1" key="1">
    <citation type="journal article" date="2019" name="Toxins">
        <title>Detection of Abrin-Like and Prepropulchellin-Like Toxin Genes and Transcripts Using Whole Genome Sequencing and Full-Length Transcript Sequencing of Abrus precatorius.</title>
        <authorList>
            <person name="Hovde B.T."/>
            <person name="Daligault H.E."/>
            <person name="Hanschen E.R."/>
            <person name="Kunde Y.A."/>
            <person name="Johnson M.B."/>
            <person name="Starkenburg S.R."/>
            <person name="Johnson S.L."/>
        </authorList>
    </citation>
    <scope>NUCLEOTIDE SEQUENCE [LARGE SCALE GENOMIC DNA]</scope>
</reference>
<organism evidence="1 2">
    <name type="scientific">Abrus precatorius</name>
    <name type="common">Indian licorice</name>
    <name type="synonym">Glycine abrus</name>
    <dbReference type="NCBI Taxonomy" id="3816"/>
    <lineage>
        <taxon>Eukaryota</taxon>
        <taxon>Viridiplantae</taxon>
        <taxon>Streptophyta</taxon>
        <taxon>Embryophyta</taxon>
        <taxon>Tracheophyta</taxon>
        <taxon>Spermatophyta</taxon>
        <taxon>Magnoliopsida</taxon>
        <taxon>eudicotyledons</taxon>
        <taxon>Gunneridae</taxon>
        <taxon>Pentapetalae</taxon>
        <taxon>rosids</taxon>
        <taxon>fabids</taxon>
        <taxon>Fabales</taxon>
        <taxon>Fabaceae</taxon>
        <taxon>Papilionoideae</taxon>
        <taxon>50 kb inversion clade</taxon>
        <taxon>NPAAA clade</taxon>
        <taxon>indigoferoid/millettioid clade</taxon>
        <taxon>Abreae</taxon>
        <taxon>Abrus</taxon>
    </lineage>
</organism>
<evidence type="ECO:0000313" key="2">
    <source>
        <dbReference type="RefSeq" id="XP_027346573.1"/>
    </source>
</evidence>
<dbReference type="GeneID" id="113858240"/>
<dbReference type="PANTHER" id="PTHR45835:SF99">
    <property type="entry name" value="CHROMO DOMAIN-CONTAINING PROTEIN-RELATED"/>
    <property type="match status" value="1"/>
</dbReference>
<reference evidence="2" key="2">
    <citation type="submission" date="2025-08" db="UniProtKB">
        <authorList>
            <consortium name="RefSeq"/>
        </authorList>
    </citation>
    <scope>IDENTIFICATION</scope>
    <source>
        <tissue evidence="2">Young leaves</tissue>
    </source>
</reference>
<dbReference type="Gene3D" id="3.30.420.10">
    <property type="entry name" value="Ribonuclease H-like superfamily/Ribonuclease H"/>
    <property type="match status" value="1"/>
</dbReference>
<dbReference type="RefSeq" id="XP_027346573.1">
    <property type="nucleotide sequence ID" value="XM_027490772.1"/>
</dbReference>
<dbReference type="InterPro" id="IPR036397">
    <property type="entry name" value="RNaseH_sf"/>
</dbReference>
<dbReference type="GO" id="GO:0003676">
    <property type="term" value="F:nucleic acid binding"/>
    <property type="evidence" value="ECO:0007669"/>
    <property type="project" value="InterPro"/>
</dbReference>
<dbReference type="AlphaFoldDB" id="A0A8B8KTB6"/>
<dbReference type="Proteomes" id="UP000694853">
    <property type="component" value="Unplaced"/>
</dbReference>
<gene>
    <name evidence="2" type="primary">LOC113858240</name>
</gene>
<protein>
    <submittedName>
        <fullName evidence="2">Uncharacterized protein LOC113858240</fullName>
    </submittedName>
</protein>
<proteinExistence type="predicted"/>
<sequence>MEQQGVWDKCLPLVEFTYKNSYHASIGITPYKALYGRKCRTSLCWYETGEAILHGPDVVQRKNDQVKLRKYIPDPSHVIKFDPIQAQENLSYDVFLVKLAYHWTKQLRGKDILLVKRIWNVSDEGDATWELED</sequence>
<name>A0A8B8KTB6_ABRPR</name>